<feature type="region of interest" description="Disordered" evidence="1">
    <location>
        <begin position="37"/>
        <end position="64"/>
    </location>
</feature>
<evidence type="ECO:0000313" key="3">
    <source>
        <dbReference type="Proteomes" id="UP001341840"/>
    </source>
</evidence>
<proteinExistence type="predicted"/>
<comment type="caution">
    <text evidence="2">The sequence shown here is derived from an EMBL/GenBank/DDBJ whole genome shotgun (WGS) entry which is preliminary data.</text>
</comment>
<dbReference type="Proteomes" id="UP001341840">
    <property type="component" value="Unassembled WGS sequence"/>
</dbReference>
<accession>A0ABU6SKI0</accession>
<evidence type="ECO:0000256" key="1">
    <source>
        <dbReference type="SAM" id="MobiDB-lite"/>
    </source>
</evidence>
<gene>
    <name evidence="2" type="ORF">PIB30_054617</name>
</gene>
<evidence type="ECO:0000313" key="2">
    <source>
        <dbReference type="EMBL" id="MED6136283.1"/>
    </source>
</evidence>
<sequence>MDPSMDFIATVSESRFGQVAGRYQRARATAAAVEHLAPVRPPPPSHAALQHSIHGERHLRGSTL</sequence>
<protein>
    <submittedName>
        <fullName evidence="2">Uncharacterized protein</fullName>
    </submittedName>
</protein>
<dbReference type="EMBL" id="JASCZI010060833">
    <property type="protein sequence ID" value="MED6136283.1"/>
    <property type="molecule type" value="Genomic_DNA"/>
</dbReference>
<keyword evidence="3" id="KW-1185">Reference proteome</keyword>
<name>A0ABU6SKI0_9FABA</name>
<organism evidence="2 3">
    <name type="scientific">Stylosanthes scabra</name>
    <dbReference type="NCBI Taxonomy" id="79078"/>
    <lineage>
        <taxon>Eukaryota</taxon>
        <taxon>Viridiplantae</taxon>
        <taxon>Streptophyta</taxon>
        <taxon>Embryophyta</taxon>
        <taxon>Tracheophyta</taxon>
        <taxon>Spermatophyta</taxon>
        <taxon>Magnoliopsida</taxon>
        <taxon>eudicotyledons</taxon>
        <taxon>Gunneridae</taxon>
        <taxon>Pentapetalae</taxon>
        <taxon>rosids</taxon>
        <taxon>fabids</taxon>
        <taxon>Fabales</taxon>
        <taxon>Fabaceae</taxon>
        <taxon>Papilionoideae</taxon>
        <taxon>50 kb inversion clade</taxon>
        <taxon>dalbergioids sensu lato</taxon>
        <taxon>Dalbergieae</taxon>
        <taxon>Pterocarpus clade</taxon>
        <taxon>Stylosanthes</taxon>
    </lineage>
</organism>
<reference evidence="2 3" key="1">
    <citation type="journal article" date="2023" name="Plants (Basel)">
        <title>Bridging the Gap: Combining Genomics and Transcriptomics Approaches to Understand Stylosanthes scabra, an Orphan Legume from the Brazilian Caatinga.</title>
        <authorList>
            <person name="Ferreira-Neto J.R.C."/>
            <person name="da Silva M.D."/>
            <person name="Binneck E."/>
            <person name="de Melo N.F."/>
            <person name="da Silva R.H."/>
            <person name="de Melo A.L.T.M."/>
            <person name="Pandolfi V."/>
            <person name="Bustamante F.O."/>
            <person name="Brasileiro-Vidal A.C."/>
            <person name="Benko-Iseppon A.M."/>
        </authorList>
    </citation>
    <scope>NUCLEOTIDE SEQUENCE [LARGE SCALE GENOMIC DNA]</scope>
    <source>
        <tissue evidence="2">Leaves</tissue>
    </source>
</reference>
<feature type="compositionally biased region" description="Basic and acidic residues" evidence="1">
    <location>
        <begin position="53"/>
        <end position="64"/>
    </location>
</feature>